<gene>
    <name evidence="2" type="ORF">BRAN1462_LOCUS46689</name>
</gene>
<dbReference type="GO" id="GO:0070042">
    <property type="term" value="F:rRNA (uridine-N3-)-methyltransferase activity"/>
    <property type="evidence" value="ECO:0007669"/>
    <property type="project" value="InterPro"/>
</dbReference>
<dbReference type="AlphaFoldDB" id="A0A7S2M3T3"/>
<organism evidence="2">
    <name type="scientific">Zooxanthella nutricula</name>
    <dbReference type="NCBI Taxonomy" id="1333877"/>
    <lineage>
        <taxon>Eukaryota</taxon>
        <taxon>Sar</taxon>
        <taxon>Alveolata</taxon>
        <taxon>Dinophyceae</taxon>
        <taxon>Peridiniales</taxon>
        <taxon>Peridiniales incertae sedis</taxon>
        <taxon>Zooxanthella</taxon>
    </lineage>
</organism>
<dbReference type="InterPro" id="IPR019446">
    <property type="entry name" value="BMT5-like"/>
</dbReference>
<dbReference type="GO" id="GO:0070475">
    <property type="term" value="P:rRNA base methylation"/>
    <property type="evidence" value="ECO:0007669"/>
    <property type="project" value="InterPro"/>
</dbReference>
<feature type="domain" description="25S rRNA (uridine-N(3))-methyltransferase BMT5-like" evidence="1">
    <location>
        <begin position="141"/>
        <end position="307"/>
    </location>
</feature>
<accession>A0A7S2M3T3</accession>
<dbReference type="Pfam" id="PF10354">
    <property type="entry name" value="BMT5-like"/>
    <property type="match status" value="1"/>
</dbReference>
<evidence type="ECO:0000313" key="2">
    <source>
        <dbReference type="EMBL" id="CAD9623908.1"/>
    </source>
</evidence>
<name>A0A7S2M3T3_9DINO</name>
<proteinExistence type="predicted"/>
<protein>
    <recommendedName>
        <fullName evidence="1">25S rRNA (uridine-N(3))-methyltransferase BMT5-like domain-containing protein</fullName>
    </recommendedName>
</protein>
<sequence length="404" mass="45736">MDQCTVEELQSLLVGNFVPNKYDQRKQAAELCAQHLRQMKEKKLGGGSRLDVVSAFKHRWQLPLDAEKTLRALSHKDLRYVINTYDGSQTLQEVIDEASINEVFDDETAENAAPSRSGIKVMGRFNRLELIDPLADCAVFGDANLTFSLNLAAHRKDFGHVGRVIATTFEEVETLRERYKEIDESIRILEEHHAEVYHGVDCTRIALDPRFQGMDGKLGAVYYNFPHSGAVQGFFDSNPMVNWRHENLMRLFFRALRHFMKPGGVVKVASNSGAVGVRYSFIVGGAIENEFTHTETMPFLEWHLHRYGRSYGDRRDAYKRPDAKNNQSYNAQNANADMVYCFAYAPTGAELGKQPVRFPPSLEVLRQCKDGPFKNLAPGTPGRLNLAKQLHQRFLKEISGTHVG</sequence>
<evidence type="ECO:0000259" key="1">
    <source>
        <dbReference type="Pfam" id="PF10354"/>
    </source>
</evidence>
<dbReference type="EMBL" id="HBGW01073227">
    <property type="protein sequence ID" value="CAD9623908.1"/>
    <property type="molecule type" value="Transcribed_RNA"/>
</dbReference>
<reference evidence="2" key="1">
    <citation type="submission" date="2021-01" db="EMBL/GenBank/DDBJ databases">
        <authorList>
            <person name="Corre E."/>
            <person name="Pelletier E."/>
            <person name="Niang G."/>
            <person name="Scheremetjew M."/>
            <person name="Finn R."/>
            <person name="Kale V."/>
            <person name="Holt S."/>
            <person name="Cochrane G."/>
            <person name="Meng A."/>
            <person name="Brown T."/>
            <person name="Cohen L."/>
        </authorList>
    </citation>
    <scope>NUCLEOTIDE SEQUENCE</scope>
    <source>
        <strain evidence="2">RCC3387</strain>
    </source>
</reference>